<keyword evidence="10 16" id="KW-0547">Nucleotide-binding</keyword>
<feature type="domain" description="Protein kinase" evidence="18">
    <location>
        <begin position="10"/>
        <end position="256"/>
    </location>
</feature>
<dbReference type="GO" id="GO:0005737">
    <property type="term" value="C:cytoplasm"/>
    <property type="evidence" value="ECO:0007669"/>
    <property type="project" value="UniProtKB-SubCell"/>
</dbReference>
<dbReference type="CDD" id="cd06609">
    <property type="entry name" value="STKc_MST3_like"/>
    <property type="match status" value="1"/>
</dbReference>
<comment type="subcellular location">
    <subcellularLocation>
        <location evidence="2">Cytoplasm</location>
    </subcellularLocation>
</comment>
<dbReference type="EC" id="2.7.11.1" evidence="4"/>
<evidence type="ECO:0000256" key="2">
    <source>
        <dbReference type="ARBA" id="ARBA00004496"/>
    </source>
</evidence>
<evidence type="ECO:0000313" key="20">
    <source>
        <dbReference type="Proteomes" id="UP000462212"/>
    </source>
</evidence>
<dbReference type="GO" id="GO:0005524">
    <property type="term" value="F:ATP binding"/>
    <property type="evidence" value="ECO:0007669"/>
    <property type="project" value="UniProtKB-UniRule"/>
</dbReference>
<keyword evidence="11 19" id="KW-0418">Kinase</keyword>
<evidence type="ECO:0000256" key="8">
    <source>
        <dbReference type="ARBA" id="ARBA00022679"/>
    </source>
</evidence>
<accession>A0A8H8RQT2</accession>
<keyword evidence="13" id="KW-0460">Magnesium</keyword>
<dbReference type="Proteomes" id="UP000462212">
    <property type="component" value="Unassembled WGS sequence"/>
</dbReference>
<dbReference type="PANTHER" id="PTHR48012">
    <property type="entry name" value="STERILE20-LIKE KINASE, ISOFORM B-RELATED"/>
    <property type="match status" value="1"/>
</dbReference>
<evidence type="ECO:0000256" key="15">
    <source>
        <dbReference type="ARBA" id="ARBA00048679"/>
    </source>
</evidence>
<dbReference type="PROSITE" id="PS00107">
    <property type="entry name" value="PROTEIN_KINASE_ATP"/>
    <property type="match status" value="1"/>
</dbReference>
<evidence type="ECO:0000313" key="19">
    <source>
        <dbReference type="EMBL" id="TVY40115.1"/>
    </source>
</evidence>
<dbReference type="FunFam" id="1.10.510.10:FF:000411">
    <property type="entry name" value="Probable Ste20-like kinase Don3"/>
    <property type="match status" value="1"/>
</dbReference>
<reference evidence="19 20" key="1">
    <citation type="submission" date="2018-05" db="EMBL/GenBank/DDBJ databases">
        <title>Genome sequencing and assembly of the regulated plant pathogen Lachnellula willkommii and related sister species for the development of diagnostic species identification markers.</title>
        <authorList>
            <person name="Giroux E."/>
            <person name="Bilodeau G."/>
        </authorList>
    </citation>
    <scope>NUCLEOTIDE SEQUENCE [LARGE SCALE GENOMIC DNA]</scope>
    <source>
        <strain evidence="19 20">CBS 197.66</strain>
    </source>
</reference>
<dbReference type="OrthoDB" id="248923at2759"/>
<evidence type="ECO:0000256" key="17">
    <source>
        <dbReference type="SAM" id="MobiDB-lite"/>
    </source>
</evidence>
<evidence type="ECO:0000256" key="7">
    <source>
        <dbReference type="ARBA" id="ARBA00022553"/>
    </source>
</evidence>
<evidence type="ECO:0000256" key="16">
    <source>
        <dbReference type="PROSITE-ProRule" id="PRU10141"/>
    </source>
</evidence>
<dbReference type="GO" id="GO:0004674">
    <property type="term" value="F:protein serine/threonine kinase activity"/>
    <property type="evidence" value="ECO:0007669"/>
    <property type="project" value="UniProtKB-KW"/>
</dbReference>
<evidence type="ECO:0000256" key="9">
    <source>
        <dbReference type="ARBA" id="ARBA00022723"/>
    </source>
</evidence>
<proteinExistence type="inferred from homology"/>
<dbReference type="Gene3D" id="1.10.510.10">
    <property type="entry name" value="Transferase(Phosphotransferase) domain 1"/>
    <property type="match status" value="1"/>
</dbReference>
<dbReference type="InterPro" id="IPR017441">
    <property type="entry name" value="Protein_kinase_ATP_BS"/>
</dbReference>
<feature type="binding site" evidence="16">
    <location>
        <position position="39"/>
    </location>
    <ligand>
        <name>ATP</name>
        <dbReference type="ChEBI" id="CHEBI:30616"/>
    </ligand>
</feature>
<evidence type="ECO:0000256" key="11">
    <source>
        <dbReference type="ARBA" id="ARBA00022777"/>
    </source>
</evidence>
<evidence type="ECO:0000256" key="5">
    <source>
        <dbReference type="ARBA" id="ARBA00022490"/>
    </source>
</evidence>
<name>A0A8H8RQT2_9HELO</name>
<dbReference type="EMBL" id="QGMJ01000194">
    <property type="protein sequence ID" value="TVY40115.1"/>
    <property type="molecule type" value="Genomic_DNA"/>
</dbReference>
<gene>
    <name evidence="19" type="primary">svkA_0</name>
    <name evidence="19" type="ORF">LSUB1_G003598</name>
</gene>
<keyword evidence="5" id="KW-0963">Cytoplasm</keyword>
<dbReference type="PANTHER" id="PTHR48012:SF10">
    <property type="entry name" value="FI20177P1"/>
    <property type="match status" value="1"/>
</dbReference>
<evidence type="ECO:0000259" key="18">
    <source>
        <dbReference type="PROSITE" id="PS50011"/>
    </source>
</evidence>
<comment type="cofactor">
    <cofactor evidence="1">
        <name>Mg(2+)</name>
        <dbReference type="ChEBI" id="CHEBI:18420"/>
    </cofactor>
</comment>
<protein>
    <recommendedName>
        <fullName evidence="4">non-specific serine/threonine protein kinase</fullName>
        <ecNumber evidence="4">2.7.11.1</ecNumber>
    </recommendedName>
</protein>
<feature type="region of interest" description="Disordered" evidence="17">
    <location>
        <begin position="497"/>
        <end position="559"/>
    </location>
</feature>
<feature type="compositionally biased region" description="Polar residues" evidence="17">
    <location>
        <begin position="365"/>
        <end position="374"/>
    </location>
</feature>
<evidence type="ECO:0000256" key="12">
    <source>
        <dbReference type="ARBA" id="ARBA00022840"/>
    </source>
</evidence>
<evidence type="ECO:0000256" key="6">
    <source>
        <dbReference type="ARBA" id="ARBA00022527"/>
    </source>
</evidence>
<keyword evidence="7" id="KW-0597">Phosphoprotein</keyword>
<evidence type="ECO:0000256" key="10">
    <source>
        <dbReference type="ARBA" id="ARBA00022741"/>
    </source>
</evidence>
<feature type="region of interest" description="Disordered" evidence="17">
    <location>
        <begin position="358"/>
        <end position="384"/>
    </location>
</feature>
<dbReference type="GO" id="GO:0046872">
    <property type="term" value="F:metal ion binding"/>
    <property type="evidence" value="ECO:0007669"/>
    <property type="project" value="UniProtKB-KW"/>
</dbReference>
<evidence type="ECO:0000256" key="14">
    <source>
        <dbReference type="ARBA" id="ARBA00047899"/>
    </source>
</evidence>
<keyword evidence="9" id="KW-0479">Metal-binding</keyword>
<keyword evidence="20" id="KW-1185">Reference proteome</keyword>
<comment type="catalytic activity">
    <reaction evidence="14">
        <text>L-threonyl-[protein] + ATP = O-phospho-L-threonyl-[protein] + ADP + H(+)</text>
        <dbReference type="Rhea" id="RHEA:46608"/>
        <dbReference type="Rhea" id="RHEA-COMP:11060"/>
        <dbReference type="Rhea" id="RHEA-COMP:11605"/>
        <dbReference type="ChEBI" id="CHEBI:15378"/>
        <dbReference type="ChEBI" id="CHEBI:30013"/>
        <dbReference type="ChEBI" id="CHEBI:30616"/>
        <dbReference type="ChEBI" id="CHEBI:61977"/>
        <dbReference type="ChEBI" id="CHEBI:456216"/>
        <dbReference type="EC" id="2.7.11.1"/>
    </reaction>
</comment>
<evidence type="ECO:0000256" key="13">
    <source>
        <dbReference type="ARBA" id="ARBA00022842"/>
    </source>
</evidence>
<keyword evidence="6" id="KW-0723">Serine/threonine-protein kinase</keyword>
<dbReference type="PROSITE" id="PS50011">
    <property type="entry name" value="PROTEIN_KINASE_DOM"/>
    <property type="match status" value="1"/>
</dbReference>
<dbReference type="SMART" id="SM00220">
    <property type="entry name" value="S_TKc"/>
    <property type="match status" value="1"/>
</dbReference>
<comment type="caution">
    <text evidence="19">The sequence shown here is derived from an EMBL/GenBank/DDBJ whole genome shotgun (WGS) entry which is preliminary data.</text>
</comment>
<organism evidence="19 20">
    <name type="scientific">Lachnellula subtilissima</name>
    <dbReference type="NCBI Taxonomy" id="602034"/>
    <lineage>
        <taxon>Eukaryota</taxon>
        <taxon>Fungi</taxon>
        <taxon>Dikarya</taxon>
        <taxon>Ascomycota</taxon>
        <taxon>Pezizomycotina</taxon>
        <taxon>Leotiomycetes</taxon>
        <taxon>Helotiales</taxon>
        <taxon>Lachnaceae</taxon>
        <taxon>Lachnellula</taxon>
    </lineage>
</organism>
<keyword evidence="12 16" id="KW-0067">ATP-binding</keyword>
<dbReference type="Gene3D" id="3.30.200.20">
    <property type="entry name" value="Phosphorylase Kinase, domain 1"/>
    <property type="match status" value="1"/>
</dbReference>
<dbReference type="SUPFAM" id="SSF56112">
    <property type="entry name" value="Protein kinase-like (PK-like)"/>
    <property type="match status" value="1"/>
</dbReference>
<keyword evidence="8" id="KW-0808">Transferase</keyword>
<dbReference type="InterPro" id="IPR050629">
    <property type="entry name" value="STE20/SPS1-PAK"/>
</dbReference>
<dbReference type="InterPro" id="IPR011009">
    <property type="entry name" value="Kinase-like_dom_sf"/>
</dbReference>
<comment type="catalytic activity">
    <reaction evidence="15">
        <text>L-seryl-[protein] + ATP = O-phospho-L-seryl-[protein] + ADP + H(+)</text>
        <dbReference type="Rhea" id="RHEA:17989"/>
        <dbReference type="Rhea" id="RHEA-COMP:9863"/>
        <dbReference type="Rhea" id="RHEA-COMP:11604"/>
        <dbReference type="ChEBI" id="CHEBI:15378"/>
        <dbReference type="ChEBI" id="CHEBI:29999"/>
        <dbReference type="ChEBI" id="CHEBI:30616"/>
        <dbReference type="ChEBI" id="CHEBI:83421"/>
        <dbReference type="ChEBI" id="CHEBI:456216"/>
        <dbReference type="EC" id="2.7.11.1"/>
    </reaction>
</comment>
<feature type="compositionally biased region" description="Polar residues" evidence="17">
    <location>
        <begin position="500"/>
        <end position="516"/>
    </location>
</feature>
<sequence length="587" mass="65251">MSIEAGASQYTVLHELGSGSFGTVYKAIDKTTGEIVAIKHIDLESTDEDIQDIQSEISILSSCTSPYVTQYKASFLRGHKLWIVMEFFGWGLKPGNLNEAHVAIICRELLLGLEYLHQEGKIHRDVKAANVLLSTSGKVKLADFGVATQLTNIKSQRNTFVGTPYWMAPEVIQEAGYDYKADIWSLGITALELINGGPPHADVHPMKVLFLIPKQSAPRLEGSQYSREFKDFIAQCLVKDCDRRPSAKELLRHKFIRSAGKVEALQELIERRQLWDGARERPSHPKYYEETLHTMSPKNDPDEWVFDTLSVIHANGQGLASGAEEALKRLDIKDAPLDYSSPPPATVIRGTVRRQPSVVLASPTKPRQASSQRRPLQPDMNFGNSASTVRVFRRVSDNSTAAQVDSDISVPGTTRDENRPPMAETVTKDAIYGRRLFNKVIDPSFQEVHAQTGNQAKRDALSRLADAWSALDAIDPEGEYQLMKLLLEKVQNDPKLSVHLSPSKTTSRDGTPQASPQKPGAKLVLAQNNPHLKSHRRRQSSMLPEDPKEKLVNLPGQAIPGMEHTKQLADVLYGRWAGGLRNRWPGA</sequence>
<evidence type="ECO:0000256" key="1">
    <source>
        <dbReference type="ARBA" id="ARBA00001946"/>
    </source>
</evidence>
<comment type="similarity">
    <text evidence="3">Belongs to the protein kinase superfamily. STE Ser/Thr protein kinase family. STE20 subfamily.</text>
</comment>
<evidence type="ECO:0000256" key="4">
    <source>
        <dbReference type="ARBA" id="ARBA00012513"/>
    </source>
</evidence>
<dbReference type="Pfam" id="PF00069">
    <property type="entry name" value="Pkinase"/>
    <property type="match status" value="1"/>
</dbReference>
<dbReference type="AlphaFoldDB" id="A0A8H8RQT2"/>
<dbReference type="InterPro" id="IPR000719">
    <property type="entry name" value="Prot_kinase_dom"/>
</dbReference>
<evidence type="ECO:0000256" key="3">
    <source>
        <dbReference type="ARBA" id="ARBA00008874"/>
    </source>
</evidence>